<evidence type="ECO:0000313" key="3">
    <source>
        <dbReference type="Proteomes" id="UP000692954"/>
    </source>
</evidence>
<dbReference type="Proteomes" id="UP000692954">
    <property type="component" value="Unassembled WGS sequence"/>
</dbReference>
<feature type="compositionally biased region" description="Low complexity" evidence="1">
    <location>
        <begin position="99"/>
        <end position="114"/>
    </location>
</feature>
<dbReference type="EMBL" id="CAJJDN010000064">
    <property type="protein sequence ID" value="CAD8095210.1"/>
    <property type="molecule type" value="Genomic_DNA"/>
</dbReference>
<gene>
    <name evidence="2" type="ORF">PSON_ATCC_30995.1.T0640061</name>
</gene>
<name>A0A8S1NU26_9CILI</name>
<keyword evidence="3" id="KW-1185">Reference proteome</keyword>
<feature type="region of interest" description="Disordered" evidence="1">
    <location>
        <begin position="99"/>
        <end position="131"/>
    </location>
</feature>
<comment type="caution">
    <text evidence="2">The sequence shown here is derived from an EMBL/GenBank/DDBJ whole genome shotgun (WGS) entry which is preliminary data.</text>
</comment>
<sequence length="131" mass="15214">MQKSIVGPKLLLQLNIRVGPDDDIVPDESFSQVLNQTELIKEQLRYDVKGRQITQGKNYSIEFDNCVTVCVYDPNDEVLQIKETLSQLSNLDMMKVNFRNQHQNNNKQQQTDQQLKSILKRKNSQHVNAQK</sequence>
<dbReference type="AlphaFoldDB" id="A0A8S1NU26"/>
<accession>A0A8S1NU26</accession>
<protein>
    <submittedName>
        <fullName evidence="2">Uncharacterized protein</fullName>
    </submittedName>
</protein>
<proteinExistence type="predicted"/>
<evidence type="ECO:0000256" key="1">
    <source>
        <dbReference type="SAM" id="MobiDB-lite"/>
    </source>
</evidence>
<evidence type="ECO:0000313" key="2">
    <source>
        <dbReference type="EMBL" id="CAD8095210.1"/>
    </source>
</evidence>
<reference evidence="2" key="1">
    <citation type="submission" date="2021-01" db="EMBL/GenBank/DDBJ databases">
        <authorList>
            <consortium name="Genoscope - CEA"/>
            <person name="William W."/>
        </authorList>
    </citation>
    <scope>NUCLEOTIDE SEQUENCE</scope>
</reference>
<organism evidence="2 3">
    <name type="scientific">Paramecium sonneborni</name>
    <dbReference type="NCBI Taxonomy" id="65129"/>
    <lineage>
        <taxon>Eukaryota</taxon>
        <taxon>Sar</taxon>
        <taxon>Alveolata</taxon>
        <taxon>Ciliophora</taxon>
        <taxon>Intramacronucleata</taxon>
        <taxon>Oligohymenophorea</taxon>
        <taxon>Peniculida</taxon>
        <taxon>Parameciidae</taxon>
        <taxon>Paramecium</taxon>
    </lineage>
</organism>